<evidence type="ECO:0000256" key="7">
    <source>
        <dbReference type="SAM" id="Phobius"/>
    </source>
</evidence>
<dbReference type="OrthoDB" id="417877at2759"/>
<dbReference type="SUPFAM" id="SSF51905">
    <property type="entry name" value="FAD/NAD(P)-binding domain"/>
    <property type="match status" value="1"/>
</dbReference>
<organism evidence="9 10">
    <name type="scientific">Fusarium oxysporum f. sp. lycopersici (strain 4287 / CBS 123668 / FGSC 9935 / NRRL 34936)</name>
    <name type="common">Fusarium vascular wilt of tomato</name>
    <dbReference type="NCBI Taxonomy" id="426428"/>
    <lineage>
        <taxon>Eukaryota</taxon>
        <taxon>Fungi</taxon>
        <taxon>Dikarya</taxon>
        <taxon>Ascomycota</taxon>
        <taxon>Pezizomycotina</taxon>
        <taxon>Sordariomycetes</taxon>
        <taxon>Hypocreomycetidae</taxon>
        <taxon>Hypocreales</taxon>
        <taxon>Nectriaceae</taxon>
        <taxon>Fusarium</taxon>
        <taxon>Fusarium oxysporum species complex</taxon>
    </lineage>
</organism>
<protein>
    <recommendedName>
        <fullName evidence="8">FAD-binding domain-containing protein</fullName>
    </recommendedName>
</protein>
<proteinExistence type="inferred from homology"/>
<keyword evidence="6" id="KW-0503">Monooxygenase</keyword>
<dbReference type="InterPro" id="IPR036188">
    <property type="entry name" value="FAD/NAD-bd_sf"/>
</dbReference>
<dbReference type="KEGG" id="fox:FOXG_16417"/>
<dbReference type="PANTHER" id="PTHR46720:SF3">
    <property type="entry name" value="FAD-BINDING DOMAIN-CONTAINING PROTEIN-RELATED"/>
    <property type="match status" value="1"/>
</dbReference>
<comment type="similarity">
    <text evidence="2">Belongs to the paxM FAD-dependent monooxygenase family.</text>
</comment>
<reference evidence="9 10" key="1">
    <citation type="journal article" date="2010" name="Nature">
        <title>Comparative genomics reveals mobile pathogenicity chromosomes in Fusarium.</title>
        <authorList>
            <person name="Ma L.J."/>
            <person name="van der Does H.C."/>
            <person name="Borkovich K.A."/>
            <person name="Coleman J.J."/>
            <person name="Daboussi M.J."/>
            <person name="Di Pietro A."/>
            <person name="Dufresne M."/>
            <person name="Freitag M."/>
            <person name="Grabherr M."/>
            <person name="Henrissat B."/>
            <person name="Houterman P.M."/>
            <person name="Kang S."/>
            <person name="Shim W.B."/>
            <person name="Woloshuk C."/>
            <person name="Xie X."/>
            <person name="Xu J.R."/>
            <person name="Antoniw J."/>
            <person name="Baker S.E."/>
            <person name="Bluhm B.H."/>
            <person name="Breakspear A."/>
            <person name="Brown D.W."/>
            <person name="Butchko R.A."/>
            <person name="Chapman S."/>
            <person name="Coulson R."/>
            <person name="Coutinho P.M."/>
            <person name="Danchin E.G."/>
            <person name="Diener A."/>
            <person name="Gale L.R."/>
            <person name="Gardiner D.M."/>
            <person name="Goff S."/>
            <person name="Hammond-Kosack K.E."/>
            <person name="Hilburn K."/>
            <person name="Hua-Van A."/>
            <person name="Jonkers W."/>
            <person name="Kazan K."/>
            <person name="Kodira C.D."/>
            <person name="Koehrsen M."/>
            <person name="Kumar L."/>
            <person name="Lee Y.H."/>
            <person name="Li L."/>
            <person name="Manners J.M."/>
            <person name="Miranda-Saavedra D."/>
            <person name="Mukherjee M."/>
            <person name="Park G."/>
            <person name="Park J."/>
            <person name="Park S.Y."/>
            <person name="Proctor R.H."/>
            <person name="Regev A."/>
            <person name="Ruiz-Roldan M.C."/>
            <person name="Sain D."/>
            <person name="Sakthikumar S."/>
            <person name="Sykes S."/>
            <person name="Schwartz D.C."/>
            <person name="Turgeon B.G."/>
            <person name="Wapinski I."/>
            <person name="Yoder O."/>
            <person name="Young S."/>
            <person name="Zeng Q."/>
            <person name="Zhou S."/>
            <person name="Galagan J."/>
            <person name="Cuomo C.A."/>
            <person name="Kistler H.C."/>
            <person name="Rep M."/>
        </authorList>
    </citation>
    <scope>NUCLEOTIDE SEQUENCE [LARGE SCALE GENOMIC DNA]</scope>
    <source>
        <strain evidence="10">4287 / CBS 123668 / FGSC 9935 / NRRL 34936</strain>
    </source>
</reference>
<keyword evidence="7" id="KW-0812">Transmembrane</keyword>
<feature type="transmembrane region" description="Helical" evidence="7">
    <location>
        <begin position="9"/>
        <end position="28"/>
    </location>
</feature>
<keyword evidence="7" id="KW-0472">Membrane</keyword>
<comment type="cofactor">
    <cofactor evidence="1">
        <name>FAD</name>
        <dbReference type="ChEBI" id="CHEBI:57692"/>
    </cofactor>
</comment>
<evidence type="ECO:0000313" key="10">
    <source>
        <dbReference type="Proteomes" id="UP000009097"/>
    </source>
</evidence>
<dbReference type="Gene3D" id="3.50.50.60">
    <property type="entry name" value="FAD/NAD(P)-binding domain"/>
    <property type="match status" value="1"/>
</dbReference>
<dbReference type="PANTHER" id="PTHR46720">
    <property type="entry name" value="HYDROXYLASE, PUTATIVE (AFU_ORTHOLOGUE AFUA_3G01460)-RELATED"/>
    <property type="match status" value="1"/>
</dbReference>
<feature type="domain" description="FAD-binding" evidence="8">
    <location>
        <begin position="134"/>
        <end position="376"/>
    </location>
</feature>
<evidence type="ECO:0000256" key="2">
    <source>
        <dbReference type="ARBA" id="ARBA00007992"/>
    </source>
</evidence>
<evidence type="ECO:0000256" key="4">
    <source>
        <dbReference type="ARBA" id="ARBA00022827"/>
    </source>
</evidence>
<keyword evidence="3" id="KW-0285">Flavoprotein</keyword>
<evidence type="ECO:0000256" key="3">
    <source>
        <dbReference type="ARBA" id="ARBA00022630"/>
    </source>
</evidence>
<dbReference type="Proteomes" id="UP000009097">
    <property type="component" value="Chromosome 14"/>
</dbReference>
<dbReference type="GO" id="GO:0071949">
    <property type="term" value="F:FAD binding"/>
    <property type="evidence" value="ECO:0007669"/>
    <property type="project" value="InterPro"/>
</dbReference>
<keyword evidence="5" id="KW-0560">Oxidoreductase</keyword>
<dbReference type="FunFam" id="3.50.50.60:FF:000153">
    <property type="entry name" value="Salicylate hydroxylase, putative"/>
    <property type="match status" value="1"/>
</dbReference>
<dbReference type="Pfam" id="PF01494">
    <property type="entry name" value="FAD_binding_3"/>
    <property type="match status" value="1"/>
</dbReference>
<evidence type="ECO:0000256" key="6">
    <source>
        <dbReference type="ARBA" id="ARBA00023033"/>
    </source>
</evidence>
<dbReference type="InterPro" id="IPR002938">
    <property type="entry name" value="FAD-bd"/>
</dbReference>
<evidence type="ECO:0000259" key="8">
    <source>
        <dbReference type="Pfam" id="PF01494"/>
    </source>
</evidence>
<keyword evidence="7" id="KW-1133">Transmembrane helix</keyword>
<dbReference type="GO" id="GO:0044550">
    <property type="term" value="P:secondary metabolite biosynthetic process"/>
    <property type="evidence" value="ECO:0007669"/>
    <property type="project" value="TreeGrafter"/>
</dbReference>
<evidence type="ECO:0000256" key="5">
    <source>
        <dbReference type="ARBA" id="ARBA00023002"/>
    </source>
</evidence>
<dbReference type="GO" id="GO:0004497">
    <property type="term" value="F:monooxygenase activity"/>
    <property type="evidence" value="ECO:0007669"/>
    <property type="project" value="UniProtKB-KW"/>
</dbReference>
<dbReference type="RefSeq" id="XP_018257317.1">
    <property type="nucleotide sequence ID" value="XM_018396440.1"/>
</dbReference>
<name>A0A0J9WVC1_FUSO4</name>
<dbReference type="InterPro" id="IPR051104">
    <property type="entry name" value="FAD_monoxygenase"/>
</dbReference>
<evidence type="ECO:0000256" key="1">
    <source>
        <dbReference type="ARBA" id="ARBA00001974"/>
    </source>
</evidence>
<evidence type="ECO:0000313" key="9">
    <source>
        <dbReference type="EMBL" id="KNB19272.1"/>
    </source>
</evidence>
<dbReference type="EMBL" id="DS231731">
    <property type="protein sequence ID" value="KNB19272.1"/>
    <property type="molecule type" value="Genomic_DNA"/>
</dbReference>
<accession>A0A0J9WVC1</accession>
<sequence length="433" mass="47632">MCKTQKKEFEVAIIGGGISGIVLAISLLNRNIHCTIYEKSHAFNDIGAGLGISPNAQRAMIACDPAVHSAFEKVASGNIWKSKKNIVFDFLDGRNSATDVAPFFQIKNSTGLQGCHRGSFVNELLNILPNDVIRFNKHLAKAEDQGNDKVQLFFQDGTIEEADAIVGCDGIKSKMRELLVGQNHPSAKCSYTHKYAYRGMIPMPQAVEVLGEERALNATIWMGNDRHLLSYPVARGTILNVVAYCTSSDDWPSESQLTLPATRKDLVDDFRLFTPLFTPLGLKIIDCAEKLDRWGIFDLGDCPVPTFAKGRMCIIGDAAHASSPHHGSGAALCIEDAAVLASLLGHKMVRTGADVKTAFAAFDRSRRARTQWVVQKSRRAGQLYELQTEIGSNFKKVSEELSETLPTIWEFSIEDAIKQALADLEGRLKQKSF</sequence>
<keyword evidence="4" id="KW-0274">FAD</keyword>
<dbReference type="GeneID" id="28957288"/>
<dbReference type="VEuPathDB" id="FungiDB:FOXG_16417"/>
<dbReference type="AlphaFoldDB" id="A0A0J9WVC1"/>
<gene>
    <name evidence="9" type="ORF">FOXG_16417</name>
</gene>
<dbReference type="SUPFAM" id="SSF54373">
    <property type="entry name" value="FAD-linked reductases, C-terminal domain"/>
    <property type="match status" value="1"/>
</dbReference>
<dbReference type="PRINTS" id="PR00420">
    <property type="entry name" value="RNGMNOXGNASE"/>
</dbReference>